<dbReference type="SUPFAM" id="SSF52540">
    <property type="entry name" value="P-loop containing nucleoside triphosphate hydrolases"/>
    <property type="match status" value="1"/>
</dbReference>
<dbReference type="EMBL" id="FMZX01000001">
    <property type="protein sequence ID" value="SDC37054.1"/>
    <property type="molecule type" value="Genomic_DNA"/>
</dbReference>
<gene>
    <name evidence="1" type="ORF">SAMN04487779_1001724</name>
</gene>
<evidence type="ECO:0000313" key="2">
    <source>
        <dbReference type="Proteomes" id="UP000198925"/>
    </source>
</evidence>
<dbReference type="InterPro" id="IPR027417">
    <property type="entry name" value="P-loop_NTPase"/>
</dbReference>
<dbReference type="Proteomes" id="UP000198925">
    <property type="component" value="Unassembled WGS sequence"/>
</dbReference>
<name>A0A1G6L1I5_9PROT</name>
<dbReference type="AlphaFoldDB" id="A0A1G6L1I5"/>
<dbReference type="Gene3D" id="3.40.50.300">
    <property type="entry name" value="P-loop containing nucleotide triphosphate hydrolases"/>
    <property type="match status" value="1"/>
</dbReference>
<sequence>MDRLALRAALQARHARQGGAPQGDLSLCPEIDAALPGGGLPRAALHDVLGAESAPSAEFAALLLARAAGPVGGSVLWVTDGAAPMGLARFGLMPRELVLVRAERLADALWAMEEGLGGGVAGAVLQIADDPGPAALRRLQQAAGAGSALGLLLRADDAGSESGAVTRWRVGGGTAGLGDPRWRLELLRCRGGRPGQWDVVWRAAAEQLEVEESELEVLPVRHRGRVRQGCTMR</sequence>
<dbReference type="STRING" id="938405.SAMN02927895_03815"/>
<evidence type="ECO:0000313" key="1">
    <source>
        <dbReference type="EMBL" id="SDC37054.1"/>
    </source>
</evidence>
<proteinExistence type="predicted"/>
<organism evidence="1 2">
    <name type="scientific">Belnapia rosea</name>
    <dbReference type="NCBI Taxonomy" id="938405"/>
    <lineage>
        <taxon>Bacteria</taxon>
        <taxon>Pseudomonadati</taxon>
        <taxon>Pseudomonadota</taxon>
        <taxon>Alphaproteobacteria</taxon>
        <taxon>Acetobacterales</taxon>
        <taxon>Roseomonadaceae</taxon>
        <taxon>Belnapia</taxon>
    </lineage>
</organism>
<accession>A0A1G6L1I5</accession>
<keyword evidence="2" id="KW-1185">Reference proteome</keyword>
<reference evidence="1 2" key="1">
    <citation type="submission" date="2016-10" db="EMBL/GenBank/DDBJ databases">
        <authorList>
            <person name="de Groot N.N."/>
        </authorList>
    </citation>
    <scope>NUCLEOTIDE SEQUENCE [LARGE SCALE GENOMIC DNA]</scope>
    <source>
        <strain evidence="1 2">CPCC 100156</strain>
    </source>
</reference>
<protein>
    <submittedName>
        <fullName evidence="1">Protein ImuA</fullName>
    </submittedName>
</protein>